<name>A0ABT4KWY2_9SPHI</name>
<dbReference type="Proteomes" id="UP001144341">
    <property type="component" value="Unassembled WGS sequence"/>
</dbReference>
<evidence type="ECO:0000313" key="2">
    <source>
        <dbReference type="Proteomes" id="UP001144341"/>
    </source>
</evidence>
<protein>
    <recommendedName>
        <fullName evidence="3">RES domain-containing protein</fullName>
    </recommendedName>
</protein>
<reference evidence="1" key="1">
    <citation type="submission" date="2022-12" db="EMBL/GenBank/DDBJ databases">
        <title>Genome sequence of SJ11.</title>
        <authorList>
            <person name="Woo H."/>
        </authorList>
    </citation>
    <scope>NUCLEOTIDE SEQUENCE</scope>
    <source>
        <strain evidence="1">SJ11</strain>
    </source>
</reference>
<dbReference type="RefSeq" id="WP_269415240.1">
    <property type="nucleotide sequence ID" value="NZ_JAPWGL010000002.1"/>
</dbReference>
<gene>
    <name evidence="1" type="ORF">O0931_09075</name>
</gene>
<accession>A0ABT4KWY2</accession>
<sequence>MLEFYIDVKLSRGLSRIQVDEVLPEQWGMPYIPQFADRYPTPGNFLVSKQFENGIWYARNSRISNDDLHISYFAPDLDALRPDYQSLLACIKLKSTGIAISNPDGHLPECLYAAFVPQFRKPSLN</sequence>
<keyword evidence="2" id="KW-1185">Reference proteome</keyword>
<evidence type="ECO:0000313" key="1">
    <source>
        <dbReference type="EMBL" id="MCZ4223447.1"/>
    </source>
</evidence>
<proteinExistence type="predicted"/>
<organism evidence="1 2">
    <name type="scientific">Pedobacter rhodius</name>
    <dbReference type="NCBI Taxonomy" id="3004098"/>
    <lineage>
        <taxon>Bacteria</taxon>
        <taxon>Pseudomonadati</taxon>
        <taxon>Bacteroidota</taxon>
        <taxon>Sphingobacteriia</taxon>
        <taxon>Sphingobacteriales</taxon>
        <taxon>Sphingobacteriaceae</taxon>
        <taxon>Pedobacter</taxon>
    </lineage>
</organism>
<evidence type="ECO:0008006" key="3">
    <source>
        <dbReference type="Google" id="ProtNLM"/>
    </source>
</evidence>
<comment type="caution">
    <text evidence="1">The sequence shown here is derived from an EMBL/GenBank/DDBJ whole genome shotgun (WGS) entry which is preliminary data.</text>
</comment>
<dbReference type="EMBL" id="JAPWGL010000002">
    <property type="protein sequence ID" value="MCZ4223447.1"/>
    <property type="molecule type" value="Genomic_DNA"/>
</dbReference>